<name>A0A7S1IHC9_9EUGL</name>
<evidence type="ECO:0000313" key="1">
    <source>
        <dbReference type="EMBL" id="CAD9012258.1"/>
    </source>
</evidence>
<organism evidence="1">
    <name type="scientific">Eutreptiella gymnastica</name>
    <dbReference type="NCBI Taxonomy" id="73025"/>
    <lineage>
        <taxon>Eukaryota</taxon>
        <taxon>Discoba</taxon>
        <taxon>Euglenozoa</taxon>
        <taxon>Euglenida</taxon>
        <taxon>Spirocuta</taxon>
        <taxon>Euglenophyceae</taxon>
        <taxon>Eutreptiales</taxon>
        <taxon>Eutreptiaceae</taxon>
        <taxon>Eutreptiella</taxon>
    </lineage>
</organism>
<proteinExistence type="predicted"/>
<gene>
    <name evidence="1" type="ORF">EGYM00392_LOCUS23359</name>
</gene>
<dbReference type="AlphaFoldDB" id="A0A7S1IHC9"/>
<reference evidence="1" key="1">
    <citation type="submission" date="2021-01" db="EMBL/GenBank/DDBJ databases">
        <authorList>
            <person name="Corre E."/>
            <person name="Pelletier E."/>
            <person name="Niang G."/>
            <person name="Scheremetjew M."/>
            <person name="Finn R."/>
            <person name="Kale V."/>
            <person name="Holt S."/>
            <person name="Cochrane G."/>
            <person name="Meng A."/>
            <person name="Brown T."/>
            <person name="Cohen L."/>
        </authorList>
    </citation>
    <scope>NUCLEOTIDE SEQUENCE</scope>
    <source>
        <strain evidence="1">NIES-381</strain>
    </source>
</reference>
<dbReference type="EMBL" id="HBGA01063028">
    <property type="protein sequence ID" value="CAD9012258.1"/>
    <property type="molecule type" value="Transcribed_RNA"/>
</dbReference>
<protein>
    <submittedName>
        <fullName evidence="1">Uncharacterized protein</fullName>
    </submittedName>
</protein>
<accession>A0A7S1IHC9</accession>
<sequence length="162" mass="17563">MVCFGRCLDLGKGHRRLAVQEWQLLAGICPSAPPSPPRRWVSLMSLILVDGVTTPQPVAAATRLLLCRVVTYSPAMPLLLGGSGSAPQQEHRSLWCAHSCRTAALWGLEPPKAHCEGLPTNPAPPMFFGLGAQENRFWDDLRAEVVLGHTGRVGIAIAYFRA</sequence>